<evidence type="ECO:0000313" key="2">
    <source>
        <dbReference type="Proteomes" id="UP001064048"/>
    </source>
</evidence>
<dbReference type="EMBL" id="CM046116">
    <property type="protein sequence ID" value="KAI8422099.1"/>
    <property type="molecule type" value="Genomic_DNA"/>
</dbReference>
<protein>
    <submittedName>
        <fullName evidence="1">Uncharacterized protein</fullName>
    </submittedName>
</protein>
<name>A0ACC0JDI2_CHOFU</name>
<organism evidence="1 2">
    <name type="scientific">Choristoneura fumiferana</name>
    <name type="common">Spruce budworm moth</name>
    <name type="synonym">Archips fumiferana</name>
    <dbReference type="NCBI Taxonomy" id="7141"/>
    <lineage>
        <taxon>Eukaryota</taxon>
        <taxon>Metazoa</taxon>
        <taxon>Ecdysozoa</taxon>
        <taxon>Arthropoda</taxon>
        <taxon>Hexapoda</taxon>
        <taxon>Insecta</taxon>
        <taxon>Pterygota</taxon>
        <taxon>Neoptera</taxon>
        <taxon>Endopterygota</taxon>
        <taxon>Lepidoptera</taxon>
        <taxon>Glossata</taxon>
        <taxon>Ditrysia</taxon>
        <taxon>Tortricoidea</taxon>
        <taxon>Tortricidae</taxon>
        <taxon>Tortricinae</taxon>
        <taxon>Choristoneura</taxon>
    </lineage>
</organism>
<comment type="caution">
    <text evidence="1">The sequence shown here is derived from an EMBL/GenBank/DDBJ whole genome shotgun (WGS) entry which is preliminary data.</text>
</comment>
<accession>A0ACC0JDI2</accession>
<gene>
    <name evidence="1" type="ORF">MSG28_009987</name>
</gene>
<evidence type="ECO:0000313" key="1">
    <source>
        <dbReference type="EMBL" id="KAI8422099.1"/>
    </source>
</evidence>
<sequence>MVNEIQLEDEAMVPNKPVDLDTILTQELGQFGRYQILTLLLTSLPIIFASFASVEYIFTTGRIPTRCLIPECDGPTPEFSPPWKPNAIPRSGGSFDNCARFANSSETNAAPTPAPPGSSTPAALRSARNTFFNLSLNEATDEAKGNSFHSFTE</sequence>
<proteinExistence type="predicted"/>
<reference evidence="1 2" key="1">
    <citation type="journal article" date="2022" name="Genome Biol. Evol.">
        <title>The Spruce Budworm Genome: Reconstructing the Evolutionary History of Antifreeze Proteins.</title>
        <authorList>
            <person name="Beliveau C."/>
            <person name="Gagne P."/>
            <person name="Picq S."/>
            <person name="Vernygora O."/>
            <person name="Keeling C.I."/>
            <person name="Pinkney K."/>
            <person name="Doucet D."/>
            <person name="Wen F."/>
            <person name="Johnston J.S."/>
            <person name="Maaroufi H."/>
            <person name="Boyle B."/>
            <person name="Laroche J."/>
            <person name="Dewar K."/>
            <person name="Juretic N."/>
            <person name="Blackburn G."/>
            <person name="Nisole A."/>
            <person name="Brunet B."/>
            <person name="Brandao M."/>
            <person name="Lumley L."/>
            <person name="Duan J."/>
            <person name="Quan G."/>
            <person name="Lucarotti C.J."/>
            <person name="Roe A.D."/>
            <person name="Sperling F.A.H."/>
            <person name="Levesque R.C."/>
            <person name="Cusson M."/>
        </authorList>
    </citation>
    <scope>NUCLEOTIDE SEQUENCE [LARGE SCALE GENOMIC DNA]</scope>
    <source>
        <strain evidence="1">Glfc:IPQL:Cfum</strain>
    </source>
</reference>
<dbReference type="Proteomes" id="UP001064048">
    <property type="component" value="Chromosome 16"/>
</dbReference>
<keyword evidence="2" id="KW-1185">Reference proteome</keyword>